<sequence length="296" mass="31062">MCSPEVMRQVRGSLPDSRTGDTAVARDRAPSRRGTSRRGLLGLSGAGAAALAALLPARSAAAESRPERGKRVTDLTHILTTDFPLFPGYQAPTFEPTATVEEDDFLNYRMTMEEHSGTHLDAPAHIVAGGETVDAISAERLVAPLRVVRIPDRASETPNAAVTVDDLRAHERRNGRIPRGAVVAMDSGWSALVDDPDAYLGLDGDDNLNFPGFSAEAAEFLVNERGIAGAGVDTVSLDPGESEDFGAHAALLGAGVYGIENLNNLGQAPDRGATAIVGAPRHQEGSGGPTRVLALR</sequence>
<dbReference type="Pfam" id="PF04199">
    <property type="entry name" value="Cyclase"/>
    <property type="match status" value="1"/>
</dbReference>
<protein>
    <submittedName>
        <fullName evidence="2">Kynurenine formamidase</fullName>
    </submittedName>
</protein>
<dbReference type="PANTHER" id="PTHR31118:SF12">
    <property type="entry name" value="CYCLASE-LIKE PROTEIN 2"/>
    <property type="match status" value="1"/>
</dbReference>
<dbReference type="InterPro" id="IPR037175">
    <property type="entry name" value="KFase_sf"/>
</dbReference>
<feature type="region of interest" description="Disordered" evidence="1">
    <location>
        <begin position="1"/>
        <end position="40"/>
    </location>
</feature>
<dbReference type="PANTHER" id="PTHR31118">
    <property type="entry name" value="CYCLASE-LIKE PROTEIN 2"/>
    <property type="match status" value="1"/>
</dbReference>
<evidence type="ECO:0000256" key="1">
    <source>
        <dbReference type="SAM" id="MobiDB-lite"/>
    </source>
</evidence>
<dbReference type="RefSeq" id="WP_221445333.1">
    <property type="nucleotide sequence ID" value="NZ_JACHJT010000001.1"/>
</dbReference>
<accession>A0A7W7RDH5</accession>
<name>A0A7W7RDH5_9ACTN</name>
<gene>
    <name evidence="2" type="ORF">F4561_000453</name>
</gene>
<evidence type="ECO:0000313" key="3">
    <source>
        <dbReference type="Proteomes" id="UP000523007"/>
    </source>
</evidence>
<dbReference type="Gene3D" id="3.50.30.50">
    <property type="entry name" value="Putative cyclase"/>
    <property type="match status" value="1"/>
</dbReference>
<organism evidence="2 3">
    <name type="scientific">Lipingzhangella halophila</name>
    <dbReference type="NCBI Taxonomy" id="1783352"/>
    <lineage>
        <taxon>Bacteria</taxon>
        <taxon>Bacillati</taxon>
        <taxon>Actinomycetota</taxon>
        <taxon>Actinomycetes</taxon>
        <taxon>Streptosporangiales</taxon>
        <taxon>Nocardiopsidaceae</taxon>
        <taxon>Lipingzhangella</taxon>
    </lineage>
</organism>
<dbReference type="Proteomes" id="UP000523007">
    <property type="component" value="Unassembled WGS sequence"/>
</dbReference>
<proteinExistence type="predicted"/>
<dbReference type="AlphaFoldDB" id="A0A7W7RDH5"/>
<keyword evidence="3" id="KW-1185">Reference proteome</keyword>
<dbReference type="SUPFAM" id="SSF102198">
    <property type="entry name" value="Putative cyclase"/>
    <property type="match status" value="1"/>
</dbReference>
<dbReference type="InterPro" id="IPR006311">
    <property type="entry name" value="TAT_signal"/>
</dbReference>
<reference evidence="2 3" key="1">
    <citation type="submission" date="2020-08" db="EMBL/GenBank/DDBJ databases">
        <title>Sequencing the genomes of 1000 actinobacteria strains.</title>
        <authorList>
            <person name="Klenk H.-P."/>
        </authorList>
    </citation>
    <scope>NUCLEOTIDE SEQUENCE [LARGE SCALE GENOMIC DNA]</scope>
    <source>
        <strain evidence="2 3">DSM 102030</strain>
    </source>
</reference>
<comment type="caution">
    <text evidence="2">The sequence shown here is derived from an EMBL/GenBank/DDBJ whole genome shotgun (WGS) entry which is preliminary data.</text>
</comment>
<dbReference type="EMBL" id="JACHJT010000001">
    <property type="protein sequence ID" value="MBB4929633.1"/>
    <property type="molecule type" value="Genomic_DNA"/>
</dbReference>
<dbReference type="InterPro" id="IPR007325">
    <property type="entry name" value="KFase/CYL"/>
</dbReference>
<dbReference type="PROSITE" id="PS51318">
    <property type="entry name" value="TAT"/>
    <property type="match status" value="1"/>
</dbReference>
<dbReference type="GO" id="GO:0019441">
    <property type="term" value="P:L-tryptophan catabolic process to kynurenine"/>
    <property type="evidence" value="ECO:0007669"/>
    <property type="project" value="InterPro"/>
</dbReference>
<evidence type="ECO:0000313" key="2">
    <source>
        <dbReference type="EMBL" id="MBB4929633.1"/>
    </source>
</evidence>
<dbReference type="GO" id="GO:0004061">
    <property type="term" value="F:arylformamidase activity"/>
    <property type="evidence" value="ECO:0007669"/>
    <property type="project" value="InterPro"/>
</dbReference>